<dbReference type="Gramene" id="TVU11526">
    <property type="protein sequence ID" value="TVU11526"/>
    <property type="gene ID" value="EJB05_45118"/>
</dbReference>
<dbReference type="SUPFAM" id="SSF50630">
    <property type="entry name" value="Acid proteases"/>
    <property type="match status" value="1"/>
</dbReference>
<dbReference type="InterPro" id="IPR033121">
    <property type="entry name" value="PEPTIDASE_A1"/>
</dbReference>
<evidence type="ECO:0000256" key="3">
    <source>
        <dbReference type="SAM" id="MobiDB-lite"/>
    </source>
</evidence>
<dbReference type="PROSITE" id="PS51767">
    <property type="entry name" value="PEPTIDASE_A1"/>
    <property type="match status" value="2"/>
</dbReference>
<feature type="active site" evidence="2">
    <location>
        <position position="353"/>
    </location>
</feature>
<feature type="signal peptide" evidence="4">
    <location>
        <begin position="1"/>
        <end position="23"/>
    </location>
</feature>
<dbReference type="GO" id="GO:0006508">
    <property type="term" value="P:proteolysis"/>
    <property type="evidence" value="ECO:0007669"/>
    <property type="project" value="InterPro"/>
</dbReference>
<dbReference type="EMBL" id="RWGY01000039">
    <property type="protein sequence ID" value="TVU11526.1"/>
    <property type="molecule type" value="Genomic_DNA"/>
</dbReference>
<proteinExistence type="inferred from homology"/>
<dbReference type="PANTHER" id="PTHR13683">
    <property type="entry name" value="ASPARTYL PROTEASES"/>
    <property type="match status" value="1"/>
</dbReference>
<gene>
    <name evidence="6" type="ORF">EJB05_45118</name>
</gene>
<dbReference type="Pfam" id="PF14543">
    <property type="entry name" value="TAXi_N"/>
    <property type="match status" value="1"/>
</dbReference>
<feature type="active site" evidence="2">
    <location>
        <position position="154"/>
    </location>
</feature>
<feature type="domain" description="Peptidase A1" evidence="5">
    <location>
        <begin position="136"/>
        <end position="476"/>
    </location>
</feature>
<feature type="region of interest" description="Disordered" evidence="3">
    <location>
        <begin position="101"/>
        <end position="124"/>
    </location>
</feature>
<dbReference type="OrthoDB" id="2747330at2759"/>
<feature type="chain" id="PRO_5023840732" description="Peptidase A1 domain-containing protein" evidence="4">
    <location>
        <begin position="24"/>
        <end position="540"/>
    </location>
</feature>
<dbReference type="GO" id="GO:0004190">
    <property type="term" value="F:aspartic-type endopeptidase activity"/>
    <property type="evidence" value="ECO:0007669"/>
    <property type="project" value="InterPro"/>
</dbReference>
<evidence type="ECO:0000256" key="1">
    <source>
        <dbReference type="ARBA" id="ARBA00007447"/>
    </source>
</evidence>
<sequence length="540" mass="57243">MATAVPSLLFCLVLLSSPYLGLSYHTSYTHDGKHFVLRSNSDPRQPSLPCSAIHAGQSGSDGLPLVHRSNPCSLLADADNQITPSAEDIFRRDAARLSALLGDDPGSQSTASAPASGVDLPSRGDPLKSLPGAFEYHVVAGFGTPVQNFTVGFDTATHGATLLQCKPCATFPEPCNNSFDPSKSSSLAQVPCGSPDCPLRGCSGPSCSVSVSLNTTFLGNATFVTDTLTFSPTSTFPNFRFACLEAGLRTRDSSSGILDLSRNSHSLATRVPHSLLTVAFTYCLPSSSASTSGFLKIAPMRPEYFGHNVSYTPIRSNATTNGDLYFVGLTGLGLGGPDLGVPPSTFASDSLLDLHTTFTYLKPEVYAALRDGFRRWMSGYRTVPPRGVLDTCYDFTGLKIIVMPVITLKFDGGASLDLDIWQMMYFDDPDNVFSVGCLAFAAGRPDSRADFVIGNLAQKSVEVVYDVHAGQTSSTATRSLRTIYAAVRSSHLDAPAPAPARGVTVPVTAKDIPVIKGGLDYSVMVGLGTPAQQLPMDFDT</sequence>
<accession>A0A5J9TJC3</accession>
<dbReference type="PANTHER" id="PTHR13683:SF638">
    <property type="entry name" value="ASPARTIC PROTEINASE NEPENTHESIN-2"/>
    <property type="match status" value="1"/>
</dbReference>
<name>A0A5J9TJC3_9POAL</name>
<dbReference type="Gene3D" id="2.40.70.10">
    <property type="entry name" value="Acid Proteases"/>
    <property type="match status" value="2"/>
</dbReference>
<keyword evidence="4" id="KW-0732">Signal</keyword>
<comment type="similarity">
    <text evidence="1">Belongs to the peptidase A1 family.</text>
</comment>
<dbReference type="Proteomes" id="UP000324897">
    <property type="component" value="Chromosome 3"/>
</dbReference>
<feature type="domain" description="Peptidase A1" evidence="5">
    <location>
        <begin position="521"/>
        <end position="540"/>
    </location>
</feature>
<dbReference type="InterPro" id="IPR032861">
    <property type="entry name" value="TAXi_N"/>
</dbReference>
<dbReference type="InterPro" id="IPR032799">
    <property type="entry name" value="TAXi_C"/>
</dbReference>
<reference evidence="6 7" key="1">
    <citation type="journal article" date="2019" name="Sci. Rep.">
        <title>A high-quality genome of Eragrostis curvula grass provides insights into Poaceae evolution and supports new strategies to enhance forage quality.</title>
        <authorList>
            <person name="Carballo J."/>
            <person name="Santos B.A.C.M."/>
            <person name="Zappacosta D."/>
            <person name="Garbus I."/>
            <person name="Selva J.P."/>
            <person name="Gallo C.A."/>
            <person name="Diaz A."/>
            <person name="Albertini E."/>
            <person name="Caccamo M."/>
            <person name="Echenique V."/>
        </authorList>
    </citation>
    <scope>NUCLEOTIDE SEQUENCE [LARGE SCALE GENOMIC DNA]</scope>
    <source>
        <strain evidence="7">cv. Victoria</strain>
        <tissue evidence="6">Leaf</tissue>
    </source>
</reference>
<dbReference type="InterPro" id="IPR001461">
    <property type="entry name" value="Aspartic_peptidase_A1"/>
</dbReference>
<evidence type="ECO:0000259" key="5">
    <source>
        <dbReference type="PROSITE" id="PS51767"/>
    </source>
</evidence>
<dbReference type="InterPro" id="IPR021109">
    <property type="entry name" value="Peptidase_aspartic_dom_sf"/>
</dbReference>
<organism evidence="6 7">
    <name type="scientific">Eragrostis curvula</name>
    <name type="common">weeping love grass</name>
    <dbReference type="NCBI Taxonomy" id="38414"/>
    <lineage>
        <taxon>Eukaryota</taxon>
        <taxon>Viridiplantae</taxon>
        <taxon>Streptophyta</taxon>
        <taxon>Embryophyta</taxon>
        <taxon>Tracheophyta</taxon>
        <taxon>Spermatophyta</taxon>
        <taxon>Magnoliopsida</taxon>
        <taxon>Liliopsida</taxon>
        <taxon>Poales</taxon>
        <taxon>Poaceae</taxon>
        <taxon>PACMAD clade</taxon>
        <taxon>Chloridoideae</taxon>
        <taxon>Eragrostideae</taxon>
        <taxon>Eragrostidinae</taxon>
        <taxon>Eragrostis</taxon>
    </lineage>
</organism>
<dbReference type="AlphaFoldDB" id="A0A5J9TJC3"/>
<evidence type="ECO:0000313" key="7">
    <source>
        <dbReference type="Proteomes" id="UP000324897"/>
    </source>
</evidence>
<comment type="caution">
    <text evidence="6">The sequence shown here is derived from an EMBL/GenBank/DDBJ whole genome shotgun (WGS) entry which is preliminary data.</text>
</comment>
<feature type="non-terminal residue" evidence="6">
    <location>
        <position position="1"/>
    </location>
</feature>
<evidence type="ECO:0000256" key="4">
    <source>
        <dbReference type="SAM" id="SignalP"/>
    </source>
</evidence>
<protein>
    <recommendedName>
        <fullName evidence="5">Peptidase A1 domain-containing protein</fullName>
    </recommendedName>
</protein>
<keyword evidence="7" id="KW-1185">Reference proteome</keyword>
<evidence type="ECO:0000256" key="2">
    <source>
        <dbReference type="PIRSR" id="PIRSR601461-1"/>
    </source>
</evidence>
<evidence type="ECO:0000313" key="6">
    <source>
        <dbReference type="EMBL" id="TVU11526.1"/>
    </source>
</evidence>
<dbReference type="Pfam" id="PF14541">
    <property type="entry name" value="TAXi_C"/>
    <property type="match status" value="1"/>
</dbReference>